<accession>A0AA39CNT8</accession>
<dbReference type="InterPro" id="IPR039100">
    <property type="entry name" value="Sdo1/SBDS-like"/>
</dbReference>
<protein>
    <recommendedName>
        <fullName evidence="2">Ribosome maturation protein SDO1/SBDS N-terminal domain-containing protein</fullName>
    </recommendedName>
</protein>
<organism evidence="3 4">
    <name type="scientific">Cladophialophora chaetospira</name>
    <dbReference type="NCBI Taxonomy" id="386627"/>
    <lineage>
        <taxon>Eukaryota</taxon>
        <taxon>Fungi</taxon>
        <taxon>Dikarya</taxon>
        <taxon>Ascomycota</taxon>
        <taxon>Pezizomycotina</taxon>
        <taxon>Eurotiomycetes</taxon>
        <taxon>Chaetothyriomycetidae</taxon>
        <taxon>Chaetothyriales</taxon>
        <taxon>Herpotrichiellaceae</taxon>
        <taxon>Cladophialophora</taxon>
    </lineage>
</organism>
<evidence type="ECO:0000313" key="4">
    <source>
        <dbReference type="Proteomes" id="UP001172673"/>
    </source>
</evidence>
<evidence type="ECO:0000259" key="2">
    <source>
        <dbReference type="Pfam" id="PF01172"/>
    </source>
</evidence>
<feature type="compositionally biased region" description="Polar residues" evidence="1">
    <location>
        <begin position="60"/>
        <end position="70"/>
    </location>
</feature>
<dbReference type="Gene3D" id="3.30.1250.10">
    <property type="entry name" value="Ribosome maturation protein SBDS, N-terminal domain"/>
    <property type="match status" value="1"/>
</dbReference>
<feature type="region of interest" description="Disordered" evidence="1">
    <location>
        <begin position="60"/>
        <end position="117"/>
    </location>
</feature>
<keyword evidence="4" id="KW-1185">Reference proteome</keyword>
<dbReference type="Pfam" id="PF01172">
    <property type="entry name" value="SBDS_N"/>
    <property type="match status" value="1"/>
</dbReference>
<evidence type="ECO:0000256" key="1">
    <source>
        <dbReference type="SAM" id="MobiDB-lite"/>
    </source>
</evidence>
<dbReference type="InterPro" id="IPR036786">
    <property type="entry name" value="Ribosome_mat_SBDS_N_sf"/>
</dbReference>
<dbReference type="PANTHER" id="PTHR10927:SF2">
    <property type="entry name" value="RESTRICTION OF TELOMERE CAPPING PROTEIN 3"/>
    <property type="match status" value="1"/>
</dbReference>
<dbReference type="AlphaFoldDB" id="A0AA39CNT8"/>
<gene>
    <name evidence="3" type="ORF">H2200_000001</name>
</gene>
<feature type="compositionally biased region" description="Basic and acidic residues" evidence="1">
    <location>
        <begin position="97"/>
        <end position="109"/>
    </location>
</feature>
<reference evidence="3" key="1">
    <citation type="submission" date="2022-10" db="EMBL/GenBank/DDBJ databases">
        <title>Culturing micro-colonial fungi from biological soil crusts in the Mojave desert and describing Neophaeococcomyces mojavensis, and introducing the new genera and species Taxawa tesnikishii.</title>
        <authorList>
            <person name="Kurbessoian T."/>
            <person name="Stajich J.E."/>
        </authorList>
    </citation>
    <scope>NUCLEOTIDE SEQUENCE</scope>
    <source>
        <strain evidence="3">TK_41</strain>
    </source>
</reference>
<proteinExistence type="predicted"/>
<feature type="compositionally biased region" description="Basic and acidic residues" evidence="1">
    <location>
        <begin position="74"/>
        <end position="87"/>
    </location>
</feature>
<dbReference type="PANTHER" id="PTHR10927">
    <property type="entry name" value="RIBOSOME MATURATION PROTEIN SBDS"/>
    <property type="match status" value="1"/>
</dbReference>
<sequence length="117" mass="12757">MPRGNAAVTKVHFQGKTDDFIVFVESAEDVAKWKKDSSIPLAQVVNSFKIMVTHKQGAQGQLDEASNASLENEFGTKNEDEVIKKILTDGQAQTSEASERSGDRNETKGPRQGHPTA</sequence>
<feature type="domain" description="Ribosome maturation protein SDO1/SBDS N-terminal" evidence="2">
    <location>
        <begin position="8"/>
        <end position="100"/>
    </location>
</feature>
<name>A0AA39CNT8_9EURO</name>
<dbReference type="EMBL" id="JAPDRK010000001">
    <property type="protein sequence ID" value="KAJ9616284.1"/>
    <property type="molecule type" value="Genomic_DNA"/>
</dbReference>
<evidence type="ECO:0000313" key="3">
    <source>
        <dbReference type="EMBL" id="KAJ9616284.1"/>
    </source>
</evidence>
<dbReference type="Proteomes" id="UP001172673">
    <property type="component" value="Unassembled WGS sequence"/>
</dbReference>
<comment type="caution">
    <text evidence="3">The sequence shown here is derived from an EMBL/GenBank/DDBJ whole genome shotgun (WGS) entry which is preliminary data.</text>
</comment>
<dbReference type="SUPFAM" id="SSF89895">
    <property type="entry name" value="FYSH domain"/>
    <property type="match status" value="1"/>
</dbReference>
<dbReference type="InterPro" id="IPR019783">
    <property type="entry name" value="SDO1/SBDS_N"/>
</dbReference>